<keyword evidence="5 11" id="KW-0408">Iron</keyword>
<keyword evidence="3 11" id="KW-0004">4Fe-4S</keyword>
<keyword evidence="8 11" id="KW-0238">DNA-binding</keyword>
<evidence type="ECO:0000256" key="10">
    <source>
        <dbReference type="ARBA" id="ARBA00023163"/>
    </source>
</evidence>
<name>A0ABN2MUQ1_9PSEU</name>
<keyword evidence="9 11" id="KW-1015">Disulfide bond</keyword>
<evidence type="ECO:0000256" key="8">
    <source>
        <dbReference type="ARBA" id="ARBA00023125"/>
    </source>
</evidence>
<keyword evidence="4 11" id="KW-0479">Metal-binding</keyword>
<keyword evidence="11" id="KW-0963">Cytoplasm</keyword>
<sequence>MDGGTPAVRGTVGAAARPGGGPGRNRGPGGRRGAVRPDLALPCHRADPALWFAESPEDLDRAKHLCTPCPIRMACLEGAVRRGEPWGVWGGEIFDQGRIIPMKRRPGRPRKHPAA</sequence>
<gene>
    <name evidence="11" type="primary">whiB</name>
    <name evidence="14" type="ORF">GCM10009836_18000</name>
</gene>
<comment type="PTM">
    <text evidence="11">The Fe-S cluster can be nitrosylated by nitric oxide (NO).</text>
</comment>
<evidence type="ECO:0000256" key="7">
    <source>
        <dbReference type="ARBA" id="ARBA00023015"/>
    </source>
</evidence>
<organism evidence="14 15">
    <name type="scientific">Pseudonocardia ailaonensis</name>
    <dbReference type="NCBI Taxonomy" id="367279"/>
    <lineage>
        <taxon>Bacteria</taxon>
        <taxon>Bacillati</taxon>
        <taxon>Actinomycetota</taxon>
        <taxon>Actinomycetes</taxon>
        <taxon>Pseudonocardiales</taxon>
        <taxon>Pseudonocardiaceae</taxon>
        <taxon>Pseudonocardia</taxon>
    </lineage>
</organism>
<accession>A0ABN2MUQ1</accession>
<dbReference type="Pfam" id="PF02467">
    <property type="entry name" value="Whib"/>
    <property type="match status" value="1"/>
</dbReference>
<dbReference type="PANTHER" id="PTHR38839">
    <property type="entry name" value="TRANSCRIPTIONAL REGULATOR WHID-RELATED"/>
    <property type="match status" value="1"/>
</dbReference>
<evidence type="ECO:0000256" key="3">
    <source>
        <dbReference type="ARBA" id="ARBA00022485"/>
    </source>
</evidence>
<protein>
    <recommendedName>
        <fullName evidence="11">Transcriptional regulator WhiB</fullName>
    </recommendedName>
</protein>
<evidence type="ECO:0000256" key="4">
    <source>
        <dbReference type="ARBA" id="ARBA00022723"/>
    </source>
</evidence>
<evidence type="ECO:0000313" key="14">
    <source>
        <dbReference type="EMBL" id="GAA1839320.1"/>
    </source>
</evidence>
<dbReference type="PROSITE" id="PS51674">
    <property type="entry name" value="4FE4S_WBL"/>
    <property type="match status" value="1"/>
</dbReference>
<feature type="region of interest" description="Disordered" evidence="12">
    <location>
        <begin position="1"/>
        <end position="39"/>
    </location>
</feature>
<dbReference type="HAMAP" id="MF_01479">
    <property type="entry name" value="WhiB"/>
    <property type="match status" value="1"/>
</dbReference>
<evidence type="ECO:0000256" key="2">
    <source>
        <dbReference type="ARBA" id="ARBA00006597"/>
    </source>
</evidence>
<feature type="domain" description="4Fe-4S Wbl-type" evidence="13">
    <location>
        <begin position="42"/>
        <end position="99"/>
    </location>
</feature>
<feature type="binding site" evidence="11">
    <location>
        <position position="75"/>
    </location>
    <ligand>
        <name>[4Fe-4S] cluster</name>
        <dbReference type="ChEBI" id="CHEBI:49883"/>
    </ligand>
</feature>
<evidence type="ECO:0000313" key="15">
    <source>
        <dbReference type="Proteomes" id="UP001500449"/>
    </source>
</evidence>
<feature type="binding site" evidence="11">
    <location>
        <position position="69"/>
    </location>
    <ligand>
        <name>[4Fe-4S] cluster</name>
        <dbReference type="ChEBI" id="CHEBI:49883"/>
    </ligand>
</feature>
<feature type="binding site" evidence="11">
    <location>
        <position position="66"/>
    </location>
    <ligand>
        <name>[4Fe-4S] cluster</name>
        <dbReference type="ChEBI" id="CHEBI:49883"/>
    </ligand>
</feature>
<evidence type="ECO:0000256" key="6">
    <source>
        <dbReference type="ARBA" id="ARBA00023014"/>
    </source>
</evidence>
<comment type="similarity">
    <text evidence="2 11">Belongs to the WhiB family.</text>
</comment>
<evidence type="ECO:0000259" key="13">
    <source>
        <dbReference type="PROSITE" id="PS51674"/>
    </source>
</evidence>
<feature type="compositionally biased region" description="Gly residues" evidence="12">
    <location>
        <begin position="18"/>
        <end position="32"/>
    </location>
</feature>
<dbReference type="PANTHER" id="PTHR38839:SF2">
    <property type="entry name" value="TRANSCRIPTIONAL REGULATOR WHIB7-RELATED"/>
    <property type="match status" value="1"/>
</dbReference>
<evidence type="ECO:0000256" key="5">
    <source>
        <dbReference type="ARBA" id="ARBA00023004"/>
    </source>
</evidence>
<comment type="cofactor">
    <cofactor evidence="11">
        <name>[4Fe-4S] cluster</name>
        <dbReference type="ChEBI" id="CHEBI:49883"/>
    </cofactor>
    <text evidence="11">Binds 1 [4Fe-4S] cluster per subunit. Following nitrosylation of the [4Fe-4S] cluster binds 1 [4Fe-8(NO)] cluster per subunit.</text>
</comment>
<keyword evidence="7 11" id="KW-0805">Transcription regulation</keyword>
<comment type="subcellular location">
    <subcellularLocation>
        <location evidence="1 11">Cytoplasm</location>
    </subcellularLocation>
</comment>
<dbReference type="InterPro" id="IPR034768">
    <property type="entry name" value="4FE4S_WBL"/>
</dbReference>
<feature type="compositionally biased region" description="Low complexity" evidence="12">
    <location>
        <begin position="1"/>
        <end position="17"/>
    </location>
</feature>
<proteinExistence type="inferred from homology"/>
<evidence type="ECO:0000256" key="11">
    <source>
        <dbReference type="HAMAP-Rule" id="MF_01479"/>
    </source>
</evidence>
<evidence type="ECO:0000256" key="1">
    <source>
        <dbReference type="ARBA" id="ARBA00004496"/>
    </source>
</evidence>
<keyword evidence="15" id="KW-1185">Reference proteome</keyword>
<dbReference type="EMBL" id="BAAAQK010000005">
    <property type="protein sequence ID" value="GAA1839320.1"/>
    <property type="molecule type" value="Genomic_DNA"/>
</dbReference>
<dbReference type="Proteomes" id="UP001500449">
    <property type="component" value="Unassembled WGS sequence"/>
</dbReference>
<comment type="function">
    <text evidence="11">Acts as a transcriptional regulator. Probably redox-responsive. The apo- but not holo-form probably binds DNA.</text>
</comment>
<keyword evidence="10 11" id="KW-0804">Transcription</keyword>
<evidence type="ECO:0000256" key="12">
    <source>
        <dbReference type="SAM" id="MobiDB-lite"/>
    </source>
</evidence>
<reference evidence="14 15" key="1">
    <citation type="journal article" date="2019" name="Int. J. Syst. Evol. Microbiol.">
        <title>The Global Catalogue of Microorganisms (GCM) 10K type strain sequencing project: providing services to taxonomists for standard genome sequencing and annotation.</title>
        <authorList>
            <consortium name="The Broad Institute Genomics Platform"/>
            <consortium name="The Broad Institute Genome Sequencing Center for Infectious Disease"/>
            <person name="Wu L."/>
            <person name="Ma J."/>
        </authorList>
    </citation>
    <scope>NUCLEOTIDE SEQUENCE [LARGE SCALE GENOMIC DNA]</scope>
    <source>
        <strain evidence="14 15">JCM 16009</strain>
    </source>
</reference>
<keyword evidence="6 11" id="KW-0411">Iron-sulfur</keyword>
<comment type="caution">
    <text evidence="14">The sequence shown here is derived from an EMBL/GenBank/DDBJ whole genome shotgun (WGS) entry which is preliminary data.</text>
</comment>
<comment type="PTM">
    <text evidence="11">Upon Fe-S cluster removal intramolecular disulfide bonds are formed.</text>
</comment>
<dbReference type="InterPro" id="IPR003482">
    <property type="entry name" value="Whib"/>
</dbReference>
<evidence type="ECO:0000256" key="9">
    <source>
        <dbReference type="ARBA" id="ARBA00023157"/>
    </source>
</evidence>
<feature type="binding site" evidence="11">
    <location>
        <position position="43"/>
    </location>
    <ligand>
        <name>[4Fe-4S] cluster</name>
        <dbReference type="ChEBI" id="CHEBI:49883"/>
    </ligand>
</feature>